<organism evidence="2 3">
    <name type="scientific">Mya arenaria</name>
    <name type="common">Soft-shell clam</name>
    <dbReference type="NCBI Taxonomy" id="6604"/>
    <lineage>
        <taxon>Eukaryota</taxon>
        <taxon>Metazoa</taxon>
        <taxon>Spiralia</taxon>
        <taxon>Lophotrochozoa</taxon>
        <taxon>Mollusca</taxon>
        <taxon>Bivalvia</taxon>
        <taxon>Autobranchia</taxon>
        <taxon>Heteroconchia</taxon>
        <taxon>Euheterodonta</taxon>
        <taxon>Imparidentia</taxon>
        <taxon>Neoheterodontei</taxon>
        <taxon>Myida</taxon>
        <taxon>Myoidea</taxon>
        <taxon>Myidae</taxon>
        <taxon>Mya</taxon>
    </lineage>
</organism>
<reference evidence="2" key="1">
    <citation type="submission" date="2022-11" db="EMBL/GenBank/DDBJ databases">
        <title>Centuries of genome instability and evolution in soft-shell clam transmissible cancer (bioRxiv).</title>
        <authorList>
            <person name="Hart S.F.M."/>
            <person name="Yonemitsu M.A."/>
            <person name="Giersch R.M."/>
            <person name="Beal B.F."/>
            <person name="Arriagada G."/>
            <person name="Davis B.W."/>
            <person name="Ostrander E.A."/>
            <person name="Goff S.P."/>
            <person name="Metzger M.J."/>
        </authorList>
    </citation>
    <scope>NUCLEOTIDE SEQUENCE</scope>
    <source>
        <strain evidence="2">MELC-2E11</strain>
        <tissue evidence="2">Siphon/mantle</tissue>
    </source>
</reference>
<protein>
    <submittedName>
        <fullName evidence="2">Uncharacterized protein</fullName>
    </submittedName>
</protein>
<feature type="transmembrane region" description="Helical" evidence="1">
    <location>
        <begin position="595"/>
        <end position="614"/>
    </location>
</feature>
<sequence length="706" mass="81297">MRSKKHQKRKMDVKEHRFIYTLLLISMLHEVELLPEGNVSTIFPNTTNAPVRCQIFSKDEKVVADIKDAISSGTKLIKYHLKLDNSDHKWEGKNKSDAYKLLYWVRTTGRHGTGLLLLRHDYDILSLTTLELGVVTLDVRIQEHPVDCLQNTSLTDVETLLRELVMNDFQNKSITEAVEMAASENVCNLHVLNDSGTARYKYICCSRGANAYLTCHYLESDIWLTILMVSVTVLKILIALYSPRFVPQSLYRLRNFAKPFVHKIDPRELKVIRTRTPDLYKSQEANAKQITTISSKKLKHMPKFEDALSSLRPEAPYTLIIDKLLLRVKSDRLLPEDYAPVSLIKALYESFVRCEIRYRSSAEDCCKADVCSAVACTKKSCSWYRSVTLYLTPIHVLFLAIYCLLIFESLTYGIIRKRAKERLQFVMRKCFSDMADGEKIFGTVTQTYLKFNETMHSVVAGLLKEEIEEEVRKSEEKQENLAFKMPLQDFTSNEAYEGQDNTVENKTSPKGVLSIEVEDGIPQWTTSHLLLFLTRKDQPMIPSRFFFDSCKMPYYNVPGDILLKYLYAFVEFGSIIIFLLFVLLVVLAFDDAYNVTATNKLLATVAGGFLPFMLKKFLIKAHSITEVDISDIHFKICLNEVVKSYKESWPIFDIELKSCEEFKPTAILVDNEVLTTERSEIVDLMIDISEETKKSERHESNYIDMY</sequence>
<keyword evidence="3" id="KW-1185">Reference proteome</keyword>
<keyword evidence="1" id="KW-0472">Membrane</keyword>
<evidence type="ECO:0000313" key="3">
    <source>
        <dbReference type="Proteomes" id="UP001164746"/>
    </source>
</evidence>
<gene>
    <name evidence="2" type="ORF">MAR_009580</name>
</gene>
<evidence type="ECO:0000256" key="1">
    <source>
        <dbReference type="SAM" id="Phobius"/>
    </source>
</evidence>
<feature type="transmembrane region" description="Helical" evidence="1">
    <location>
        <begin position="394"/>
        <end position="415"/>
    </location>
</feature>
<name>A0ABY7DZ57_MYAAR</name>
<accession>A0ABY7DZ57</accession>
<proteinExistence type="predicted"/>
<dbReference type="Proteomes" id="UP001164746">
    <property type="component" value="Chromosome 4"/>
</dbReference>
<feature type="transmembrane region" description="Helical" evidence="1">
    <location>
        <begin position="565"/>
        <end position="589"/>
    </location>
</feature>
<dbReference type="EMBL" id="CP111015">
    <property type="protein sequence ID" value="WAR03022.1"/>
    <property type="molecule type" value="Genomic_DNA"/>
</dbReference>
<evidence type="ECO:0000313" key="2">
    <source>
        <dbReference type="EMBL" id="WAR03022.1"/>
    </source>
</evidence>
<keyword evidence="1" id="KW-0812">Transmembrane</keyword>
<keyword evidence="1" id="KW-1133">Transmembrane helix</keyword>